<dbReference type="InterPro" id="IPR049050">
    <property type="entry name" value="nSTAND3"/>
</dbReference>
<dbReference type="Proteomes" id="UP000683360">
    <property type="component" value="Unassembled WGS sequence"/>
</dbReference>
<reference evidence="2" key="1">
    <citation type="submission" date="2021-03" db="EMBL/GenBank/DDBJ databases">
        <authorList>
            <person name="Bekaert M."/>
        </authorList>
    </citation>
    <scope>NUCLEOTIDE SEQUENCE</scope>
</reference>
<dbReference type="Pfam" id="PF20720">
    <property type="entry name" value="nSTAND3"/>
    <property type="match status" value="1"/>
</dbReference>
<evidence type="ECO:0000259" key="1">
    <source>
        <dbReference type="Pfam" id="PF20720"/>
    </source>
</evidence>
<protein>
    <recommendedName>
        <fullName evidence="1">Novel STAND NTPase 3 domain-containing protein</fullName>
    </recommendedName>
</protein>
<feature type="domain" description="Novel STAND NTPase 3" evidence="1">
    <location>
        <begin position="25"/>
        <end position="174"/>
    </location>
</feature>
<dbReference type="SUPFAM" id="SSF52540">
    <property type="entry name" value="P-loop containing nucleoside triphosphate hydrolases"/>
    <property type="match status" value="1"/>
</dbReference>
<organism evidence="2 3">
    <name type="scientific">Mytilus edulis</name>
    <name type="common">Blue mussel</name>
    <dbReference type="NCBI Taxonomy" id="6550"/>
    <lineage>
        <taxon>Eukaryota</taxon>
        <taxon>Metazoa</taxon>
        <taxon>Spiralia</taxon>
        <taxon>Lophotrochozoa</taxon>
        <taxon>Mollusca</taxon>
        <taxon>Bivalvia</taxon>
        <taxon>Autobranchia</taxon>
        <taxon>Pteriomorphia</taxon>
        <taxon>Mytilida</taxon>
        <taxon>Mytiloidea</taxon>
        <taxon>Mytilidae</taxon>
        <taxon>Mytilinae</taxon>
        <taxon>Mytilus</taxon>
    </lineage>
</organism>
<keyword evidence="3" id="KW-1185">Reference proteome</keyword>
<dbReference type="Gene3D" id="3.40.50.300">
    <property type="entry name" value="P-loop containing nucleotide triphosphate hydrolases"/>
    <property type="match status" value="1"/>
</dbReference>
<evidence type="ECO:0000313" key="3">
    <source>
        <dbReference type="Proteomes" id="UP000683360"/>
    </source>
</evidence>
<evidence type="ECO:0000313" key="2">
    <source>
        <dbReference type="EMBL" id="CAG2229183.1"/>
    </source>
</evidence>
<accession>A0A8S3T6R0</accession>
<gene>
    <name evidence="2" type="ORF">MEDL_42116</name>
</gene>
<sequence>MPTHVIVIAKETIQKWTHKLCNTFVTKAAESAYQCIKSEKVVVIIGPTGTGKSSYAYYAAFKLKEENDYVIVPARQPSDITQYYEPDTNQVFIIDDFIGKYAFDEADSASWEKEGPLLQKVLRNNDRIKVILTCRKSVWHPEKCERFGFSAYLFDLDTHELSLTLSESRTIFEAYVEKSRVVQLNDQMIMMYTFLPSLCSIFSSITDSDSERFFTVTVQFVEEELNNYKIKSPVRYMSLAVLAIKQKVTKWSSFDNIENEELIKTCLENLDFKCFHLKTYNKPS</sequence>
<comment type="caution">
    <text evidence="2">The sequence shown here is derived from an EMBL/GenBank/DDBJ whole genome shotgun (WGS) entry which is preliminary data.</text>
</comment>
<dbReference type="InterPro" id="IPR027417">
    <property type="entry name" value="P-loop_NTPase"/>
</dbReference>
<name>A0A8S3T6R0_MYTED</name>
<dbReference type="EMBL" id="CAJPWZ010002017">
    <property type="protein sequence ID" value="CAG2229183.1"/>
    <property type="molecule type" value="Genomic_DNA"/>
</dbReference>
<dbReference type="OrthoDB" id="8954335at2759"/>
<proteinExistence type="predicted"/>
<dbReference type="AlphaFoldDB" id="A0A8S3T6R0"/>